<reference evidence="2 3" key="1">
    <citation type="submission" date="2019-05" db="EMBL/GenBank/DDBJ databases">
        <title>Mikania micrantha, genome provides insights into the molecular mechanism of rapid growth.</title>
        <authorList>
            <person name="Liu B."/>
        </authorList>
    </citation>
    <scope>NUCLEOTIDE SEQUENCE [LARGE SCALE GENOMIC DNA]</scope>
    <source>
        <strain evidence="2">NLD-2019</strain>
        <tissue evidence="2">Leaf</tissue>
    </source>
</reference>
<feature type="compositionally biased region" description="Basic and acidic residues" evidence="1">
    <location>
        <begin position="51"/>
        <end position="66"/>
    </location>
</feature>
<organism evidence="2 3">
    <name type="scientific">Mikania micrantha</name>
    <name type="common">bitter vine</name>
    <dbReference type="NCBI Taxonomy" id="192012"/>
    <lineage>
        <taxon>Eukaryota</taxon>
        <taxon>Viridiplantae</taxon>
        <taxon>Streptophyta</taxon>
        <taxon>Embryophyta</taxon>
        <taxon>Tracheophyta</taxon>
        <taxon>Spermatophyta</taxon>
        <taxon>Magnoliopsida</taxon>
        <taxon>eudicotyledons</taxon>
        <taxon>Gunneridae</taxon>
        <taxon>Pentapetalae</taxon>
        <taxon>asterids</taxon>
        <taxon>campanulids</taxon>
        <taxon>Asterales</taxon>
        <taxon>Asteraceae</taxon>
        <taxon>Asteroideae</taxon>
        <taxon>Heliantheae alliance</taxon>
        <taxon>Eupatorieae</taxon>
        <taxon>Mikania</taxon>
    </lineage>
</organism>
<dbReference type="AlphaFoldDB" id="A0A5N6P0Y7"/>
<sequence>MSCGVNSEDALPITPDMSAELEEQNDMEVVIEEQEGLNSTEVGSNYAVRPLSDEERASKEQEDKSAKVVPINLEKGDEGFVIVKNRKNGNFGRKVRFQQPYTTYNRAGATDLRGSVGNETADR</sequence>
<keyword evidence="3" id="KW-1185">Reference proteome</keyword>
<name>A0A5N6P0Y7_9ASTR</name>
<accession>A0A5N6P0Y7</accession>
<dbReference type="EMBL" id="SZYD01000007">
    <property type="protein sequence ID" value="KAD5802920.1"/>
    <property type="molecule type" value="Genomic_DNA"/>
</dbReference>
<dbReference type="Proteomes" id="UP000326396">
    <property type="component" value="Linkage Group LG15"/>
</dbReference>
<evidence type="ECO:0000313" key="2">
    <source>
        <dbReference type="EMBL" id="KAD5802920.1"/>
    </source>
</evidence>
<proteinExistence type="predicted"/>
<comment type="caution">
    <text evidence="2">The sequence shown here is derived from an EMBL/GenBank/DDBJ whole genome shotgun (WGS) entry which is preliminary data.</text>
</comment>
<feature type="region of interest" description="Disordered" evidence="1">
    <location>
        <begin position="35"/>
        <end position="68"/>
    </location>
</feature>
<evidence type="ECO:0000313" key="3">
    <source>
        <dbReference type="Proteomes" id="UP000326396"/>
    </source>
</evidence>
<protein>
    <submittedName>
        <fullName evidence="2">Uncharacterized protein</fullName>
    </submittedName>
</protein>
<evidence type="ECO:0000256" key="1">
    <source>
        <dbReference type="SAM" id="MobiDB-lite"/>
    </source>
</evidence>
<gene>
    <name evidence="2" type="ORF">E3N88_14280</name>
</gene>